<evidence type="ECO:0000256" key="1">
    <source>
        <dbReference type="SAM" id="MobiDB-lite"/>
    </source>
</evidence>
<organism evidence="3 4">
    <name type="scientific">Gordonia desulfuricans</name>
    <dbReference type="NCBI Taxonomy" id="89051"/>
    <lineage>
        <taxon>Bacteria</taxon>
        <taxon>Bacillati</taxon>
        <taxon>Actinomycetota</taxon>
        <taxon>Actinomycetes</taxon>
        <taxon>Mycobacteriales</taxon>
        <taxon>Gordoniaceae</taxon>
        <taxon>Gordonia</taxon>
    </lineage>
</organism>
<feature type="region of interest" description="Disordered" evidence="1">
    <location>
        <begin position="509"/>
        <end position="537"/>
    </location>
</feature>
<evidence type="ECO:0000313" key="4">
    <source>
        <dbReference type="Proteomes" id="UP000466307"/>
    </source>
</evidence>
<reference evidence="3 4" key="1">
    <citation type="submission" date="2020-01" db="EMBL/GenBank/DDBJ databases">
        <title>Investigation of new actinobacteria for the biodesulphurisation of diesel fuel.</title>
        <authorList>
            <person name="Athi Narayanan S.M."/>
        </authorList>
    </citation>
    <scope>NUCLEOTIDE SEQUENCE [LARGE SCALE GENOMIC DNA]</scope>
    <source>
        <strain evidence="3 4">213E</strain>
    </source>
</reference>
<feature type="transmembrane region" description="Helical" evidence="2">
    <location>
        <begin position="383"/>
        <end position="403"/>
    </location>
</feature>
<sequence length="537" mass="56965">MSTDGPIVTIPAGRGRAADAAAASMIDRVNRLIGVQLADCGPLPADPGSVIVTGTSDMEVDGVVDACRRLAPQVSFTGFDERPHTPGSAVALLVVDPSSDVGAEEQALLSGLRTRVGTVALVCTRIDAFWEWPRILRSHRAVLDPASELPVFAVSVAAADAGADDESGIADLVDWLVETTSAPPRARAERARTGICLGELDRALADVVAADRAAGAETSATEDPGAQGLAAVRQHLVATRDRGRNDRLGAIRAGLAGVRASALADVAVGVRSVGAIATARCARPGCRPDEHAHRLDAEIAALGARIDGIVTDRLEEVAAVALLGVEGADPTMPEPDTPAEQVRRPLPTGRRGAEDALVVLIGASTGLGVGRLAVAPMASVQTLQWISMPLTLALGVAAAIWVIRVRRATVRRSDLRGWSLEVLADTRGRLEHRIAMRVADAESRLAGQIGRHHDRRVRQVAEQVTEIDRRLRELRGSAAREHKARTEYARQVRDLRAEVAGRAEEMWARRGREHRDGQQGDLRRGDGECRDGSVHVG</sequence>
<feature type="region of interest" description="Disordered" evidence="1">
    <location>
        <begin position="328"/>
        <end position="347"/>
    </location>
</feature>
<keyword evidence="2" id="KW-1133">Transmembrane helix</keyword>
<proteinExistence type="predicted"/>
<comment type="caution">
    <text evidence="3">The sequence shown here is derived from an EMBL/GenBank/DDBJ whole genome shotgun (WGS) entry which is preliminary data.</text>
</comment>
<evidence type="ECO:0000313" key="3">
    <source>
        <dbReference type="EMBL" id="NDK88907.1"/>
    </source>
</evidence>
<evidence type="ECO:0000256" key="2">
    <source>
        <dbReference type="SAM" id="Phobius"/>
    </source>
</evidence>
<dbReference type="AlphaFoldDB" id="A0A7K3LMZ4"/>
<keyword evidence="4" id="KW-1185">Reference proteome</keyword>
<dbReference type="EMBL" id="JAADZU010000010">
    <property type="protein sequence ID" value="NDK88907.1"/>
    <property type="molecule type" value="Genomic_DNA"/>
</dbReference>
<accession>A0A7K3LMZ4</accession>
<name>A0A7K3LMZ4_9ACTN</name>
<dbReference type="Proteomes" id="UP000466307">
    <property type="component" value="Unassembled WGS sequence"/>
</dbReference>
<keyword evidence="2" id="KW-0812">Transmembrane</keyword>
<keyword evidence="2" id="KW-0472">Membrane</keyword>
<gene>
    <name evidence="3" type="ORF">GYA93_04840</name>
</gene>
<dbReference type="RefSeq" id="WP_157079586.1">
    <property type="nucleotide sequence ID" value="NZ_JAADZU010000010.1"/>
</dbReference>
<protein>
    <submittedName>
        <fullName evidence="3">Uncharacterized protein</fullName>
    </submittedName>
</protein>